<dbReference type="Proteomes" id="UP001165060">
    <property type="component" value="Unassembled WGS sequence"/>
</dbReference>
<protein>
    <submittedName>
        <fullName evidence="2">Uncharacterized protein</fullName>
    </submittedName>
</protein>
<evidence type="ECO:0000313" key="2">
    <source>
        <dbReference type="EMBL" id="GMI52503.1"/>
    </source>
</evidence>
<feature type="transmembrane region" description="Helical" evidence="1">
    <location>
        <begin position="561"/>
        <end position="579"/>
    </location>
</feature>
<keyword evidence="1" id="KW-0472">Membrane</keyword>
<evidence type="ECO:0000256" key="1">
    <source>
        <dbReference type="SAM" id="Phobius"/>
    </source>
</evidence>
<organism evidence="2 3">
    <name type="scientific">Tetraparma gracilis</name>
    <dbReference type="NCBI Taxonomy" id="2962635"/>
    <lineage>
        <taxon>Eukaryota</taxon>
        <taxon>Sar</taxon>
        <taxon>Stramenopiles</taxon>
        <taxon>Ochrophyta</taxon>
        <taxon>Bolidophyceae</taxon>
        <taxon>Parmales</taxon>
        <taxon>Triparmaceae</taxon>
        <taxon>Tetraparma</taxon>
    </lineage>
</organism>
<accession>A0ABQ6NAW7</accession>
<dbReference type="EMBL" id="BRYB01006226">
    <property type="protein sequence ID" value="GMI52503.1"/>
    <property type="molecule type" value="Genomic_DNA"/>
</dbReference>
<feature type="transmembrane region" description="Helical" evidence="1">
    <location>
        <begin position="529"/>
        <end position="549"/>
    </location>
</feature>
<name>A0ABQ6NAW7_9STRA</name>
<keyword evidence="3" id="KW-1185">Reference proteome</keyword>
<evidence type="ECO:0000313" key="3">
    <source>
        <dbReference type="Proteomes" id="UP001165060"/>
    </source>
</evidence>
<feature type="transmembrane region" description="Helical" evidence="1">
    <location>
        <begin position="267"/>
        <end position="289"/>
    </location>
</feature>
<sequence length="630" mass="67808">MAPRPPPPWTATSRSPLAQSLLLPLRSLPFPPSASSLSLLSRFVSSHPSFLHPPPSFLALYCSSPELYTGLKCFKERVATFTEGGRTVVVVQPMRGGGSQEVQEMVSQQMELMSYDPSEMSSLAGRLVLPPLPTDSGPVVPVLHVPPSPLPAAPLALLFADVAVRLCHKDLWTKSTPDEMVSATARVYFDLLSFCKHEGRTLHFAMTTDANAHLAVAGAAELESCEFTLKLALESAPDKTLNAFKVLVWATPDEANRSLARPAGGGLALALAGRALLFLGLVLCLVVVYGELGCSGRWAEATGGLEGWVRPEVCGRFLEEVELPLVPGATVNLAKAAGTGAAACVGLFYCFKAIGRIAKTNELKAGRNYVEASSSSTAELSARSPLTYSLPPPITKKGLSIHHPDEARGYASHTPPLDPHDILVACTALYSLYLMQVDVMSAWDSYMTLQTIIPVWLTNFRNYAYLTTSGHIVSIVFALNPKLRSPAFASALFSVLAGLSICFWVVIYSPDRHVTHPDALQSTFMDFPSTFWSDVMAHGPLAVLVFPYLKKLPAADVFAPGDAYTVVLWPAVWLVGVWAPYQLCGGDAIYPGLRGSLDEKAVCCVQLLACCAFGWTIGWGLFRAGRNVGK</sequence>
<comment type="caution">
    <text evidence="2">The sequence shown here is derived from an EMBL/GenBank/DDBJ whole genome shotgun (WGS) entry which is preliminary data.</text>
</comment>
<feature type="transmembrane region" description="Helical" evidence="1">
    <location>
        <begin position="599"/>
        <end position="622"/>
    </location>
</feature>
<proteinExistence type="predicted"/>
<keyword evidence="1" id="KW-0812">Transmembrane</keyword>
<gene>
    <name evidence="2" type="ORF">TeGR_g11979</name>
</gene>
<reference evidence="2 3" key="1">
    <citation type="journal article" date="2023" name="Commun. Biol.">
        <title>Genome analysis of Parmales, the sister group of diatoms, reveals the evolutionary specialization of diatoms from phago-mixotrophs to photoautotrophs.</title>
        <authorList>
            <person name="Ban H."/>
            <person name="Sato S."/>
            <person name="Yoshikawa S."/>
            <person name="Yamada K."/>
            <person name="Nakamura Y."/>
            <person name="Ichinomiya M."/>
            <person name="Sato N."/>
            <person name="Blanc-Mathieu R."/>
            <person name="Endo H."/>
            <person name="Kuwata A."/>
            <person name="Ogata H."/>
        </authorList>
    </citation>
    <scope>NUCLEOTIDE SEQUENCE [LARGE SCALE GENOMIC DNA]</scope>
</reference>
<feature type="transmembrane region" description="Helical" evidence="1">
    <location>
        <begin position="487"/>
        <end position="509"/>
    </location>
</feature>
<keyword evidence="1" id="KW-1133">Transmembrane helix</keyword>